<sequence length="66" mass="7374">MRARCWMPASERDKALTNSESEVLARGGGELSDGLQATHTESAEAKLNFVLQLVQARKEIWVCERV</sequence>
<gene>
    <name evidence="1" type="ORF">XELAEV_18020303mg</name>
</gene>
<proteinExistence type="predicted"/>
<reference evidence="2" key="1">
    <citation type="journal article" date="2016" name="Nature">
        <title>Genome evolution in the allotetraploid frog Xenopus laevis.</title>
        <authorList>
            <person name="Session A.M."/>
            <person name="Uno Y."/>
            <person name="Kwon T."/>
            <person name="Chapman J.A."/>
            <person name="Toyoda A."/>
            <person name="Takahashi S."/>
            <person name="Fukui A."/>
            <person name="Hikosaka A."/>
            <person name="Suzuki A."/>
            <person name="Kondo M."/>
            <person name="van Heeringen S.J."/>
            <person name="Quigley I."/>
            <person name="Heinz S."/>
            <person name="Ogino H."/>
            <person name="Ochi H."/>
            <person name="Hellsten U."/>
            <person name="Lyons J.B."/>
            <person name="Simakov O."/>
            <person name="Putnam N."/>
            <person name="Stites J."/>
            <person name="Kuroki Y."/>
            <person name="Tanaka T."/>
            <person name="Michiue T."/>
            <person name="Watanabe M."/>
            <person name="Bogdanovic O."/>
            <person name="Lister R."/>
            <person name="Georgiou G."/>
            <person name="Paranjpe S.S."/>
            <person name="van Kruijsbergen I."/>
            <person name="Shu S."/>
            <person name="Carlson J."/>
            <person name="Kinoshita T."/>
            <person name="Ohta Y."/>
            <person name="Mawaribuchi S."/>
            <person name="Jenkins J."/>
            <person name="Grimwood J."/>
            <person name="Schmutz J."/>
            <person name="Mitros T."/>
            <person name="Mozaffari S.V."/>
            <person name="Suzuki Y."/>
            <person name="Haramoto Y."/>
            <person name="Yamamoto T.S."/>
            <person name="Takagi C."/>
            <person name="Heald R."/>
            <person name="Miller K."/>
            <person name="Haudenschild C."/>
            <person name="Kitzman J."/>
            <person name="Nakayama T."/>
            <person name="Izutsu Y."/>
            <person name="Robert J."/>
            <person name="Fortriede J."/>
            <person name="Burns K."/>
            <person name="Lotay V."/>
            <person name="Karimi K."/>
            <person name="Yasuoka Y."/>
            <person name="Dichmann D.S."/>
            <person name="Flajnik M.F."/>
            <person name="Houston D.W."/>
            <person name="Shendure J."/>
            <person name="DuPasquier L."/>
            <person name="Vize P.D."/>
            <person name="Zorn A.M."/>
            <person name="Ito M."/>
            <person name="Marcotte E.M."/>
            <person name="Wallingford J.B."/>
            <person name="Ito Y."/>
            <person name="Asashima M."/>
            <person name="Ueno N."/>
            <person name="Matsuda Y."/>
            <person name="Veenstra G.J."/>
            <person name="Fujiyama A."/>
            <person name="Harland R.M."/>
            <person name="Taira M."/>
            <person name="Rokhsar D.S."/>
        </authorList>
    </citation>
    <scope>NUCLEOTIDE SEQUENCE [LARGE SCALE GENOMIC DNA]</scope>
    <source>
        <strain evidence="2">J</strain>
    </source>
</reference>
<organism evidence="1 2">
    <name type="scientific">Xenopus laevis</name>
    <name type="common">African clawed frog</name>
    <dbReference type="NCBI Taxonomy" id="8355"/>
    <lineage>
        <taxon>Eukaryota</taxon>
        <taxon>Metazoa</taxon>
        <taxon>Chordata</taxon>
        <taxon>Craniata</taxon>
        <taxon>Vertebrata</taxon>
        <taxon>Euteleostomi</taxon>
        <taxon>Amphibia</taxon>
        <taxon>Batrachia</taxon>
        <taxon>Anura</taxon>
        <taxon>Pipoidea</taxon>
        <taxon>Pipidae</taxon>
        <taxon>Xenopodinae</taxon>
        <taxon>Xenopus</taxon>
        <taxon>Xenopus</taxon>
    </lineage>
</organism>
<evidence type="ECO:0000313" key="2">
    <source>
        <dbReference type="Proteomes" id="UP000694892"/>
    </source>
</evidence>
<name>A0A974D958_XENLA</name>
<protein>
    <submittedName>
        <fullName evidence="1">Uncharacterized protein</fullName>
    </submittedName>
</protein>
<dbReference type="AlphaFoldDB" id="A0A974D958"/>
<accession>A0A974D958</accession>
<evidence type="ECO:0000313" key="1">
    <source>
        <dbReference type="EMBL" id="OCT86621.1"/>
    </source>
</evidence>
<dbReference type="Proteomes" id="UP000694892">
    <property type="component" value="Chromosome 3S"/>
</dbReference>
<dbReference type="EMBL" id="CM004471">
    <property type="protein sequence ID" value="OCT86621.1"/>
    <property type="molecule type" value="Genomic_DNA"/>
</dbReference>